<dbReference type="STRING" id="295068.MAQ5080_00527"/>
<sequence>MIKKALFLLTSSMFLSACSTLSGPNWWHSEHQENQNGAHRQAPSQQTQDNPLGSLGQQQVTDQMTADLVKMGQIALAENRLLRPDGDNANLYFQVALGRDPGNYDATLGIAAIVERYLAWAVNAAKRQDLVSARRYLASAKQVNPRDPLITEVEQQIQQIQVQSKRLKLTAEAQPMASENLFNLSDNLFQLGEEKILAQIQPIIERVGLTKGSLEIYWPNDKEGRLLYQIINSRTPDFRVRAMTFQSSRHVIEVKVN</sequence>
<feature type="compositionally biased region" description="Polar residues" evidence="1">
    <location>
        <begin position="34"/>
        <end position="58"/>
    </location>
</feature>
<evidence type="ECO:0000256" key="1">
    <source>
        <dbReference type="SAM" id="MobiDB-lite"/>
    </source>
</evidence>
<evidence type="ECO:0000313" key="3">
    <source>
        <dbReference type="EMBL" id="SBS26465.1"/>
    </source>
</evidence>
<dbReference type="PROSITE" id="PS51257">
    <property type="entry name" value="PROKAR_LIPOPROTEIN"/>
    <property type="match status" value="1"/>
</dbReference>
<accession>A0A1A8T4M5</accession>
<name>A0A1A8T4M5_9GAMM</name>
<feature type="region of interest" description="Disordered" evidence="1">
    <location>
        <begin position="28"/>
        <end position="58"/>
    </location>
</feature>
<feature type="signal peptide" evidence="2">
    <location>
        <begin position="1"/>
        <end position="17"/>
    </location>
</feature>
<dbReference type="AlphaFoldDB" id="A0A1A8T4M5"/>
<dbReference type="EMBL" id="FLOC01000002">
    <property type="protein sequence ID" value="SBS26465.1"/>
    <property type="molecule type" value="Genomic_DNA"/>
</dbReference>
<proteinExistence type="predicted"/>
<evidence type="ECO:0008006" key="5">
    <source>
        <dbReference type="Google" id="ProtNLM"/>
    </source>
</evidence>
<gene>
    <name evidence="3" type="ORF">MAQ5080_00527</name>
</gene>
<dbReference type="RefSeq" id="WP_067332930.1">
    <property type="nucleotide sequence ID" value="NZ_FLOC01000002.1"/>
</dbReference>
<organism evidence="3 4">
    <name type="scientific">Marinomonas aquimarina</name>
    <dbReference type="NCBI Taxonomy" id="295068"/>
    <lineage>
        <taxon>Bacteria</taxon>
        <taxon>Pseudomonadati</taxon>
        <taxon>Pseudomonadota</taxon>
        <taxon>Gammaproteobacteria</taxon>
        <taxon>Oceanospirillales</taxon>
        <taxon>Oceanospirillaceae</taxon>
        <taxon>Marinomonas</taxon>
    </lineage>
</organism>
<dbReference type="Proteomes" id="UP000092627">
    <property type="component" value="Unassembled WGS sequence"/>
</dbReference>
<evidence type="ECO:0000313" key="4">
    <source>
        <dbReference type="Proteomes" id="UP000092627"/>
    </source>
</evidence>
<reference evidence="3 4" key="1">
    <citation type="submission" date="2016-06" db="EMBL/GenBank/DDBJ databases">
        <authorList>
            <person name="Kjaerup R.B."/>
            <person name="Dalgaard T.S."/>
            <person name="Juul-Madsen H.R."/>
        </authorList>
    </citation>
    <scope>NUCLEOTIDE SEQUENCE [LARGE SCALE GENOMIC DNA]</scope>
    <source>
        <strain evidence="3 4">CECT 5080</strain>
    </source>
</reference>
<evidence type="ECO:0000256" key="2">
    <source>
        <dbReference type="SAM" id="SignalP"/>
    </source>
</evidence>
<keyword evidence="4" id="KW-1185">Reference proteome</keyword>
<keyword evidence="2" id="KW-0732">Signal</keyword>
<protein>
    <recommendedName>
        <fullName evidence="5">Lipoprotein</fullName>
    </recommendedName>
</protein>
<feature type="chain" id="PRO_5008378782" description="Lipoprotein" evidence="2">
    <location>
        <begin position="18"/>
        <end position="257"/>
    </location>
</feature>